<dbReference type="RefSeq" id="WP_342159080.1">
    <property type="nucleotide sequence ID" value="NZ_JBCDNA010000001.1"/>
</dbReference>
<accession>A0ABU9KYK2</accession>
<evidence type="ECO:0000313" key="3">
    <source>
        <dbReference type="Proteomes" id="UP001474120"/>
    </source>
</evidence>
<gene>
    <name evidence="2" type="ORF">AABB81_05150</name>
</gene>
<organism evidence="2 3">
    <name type="scientific">Lutimonas vermicola</name>
    <dbReference type="NCBI Taxonomy" id="414288"/>
    <lineage>
        <taxon>Bacteria</taxon>
        <taxon>Pseudomonadati</taxon>
        <taxon>Bacteroidota</taxon>
        <taxon>Flavobacteriia</taxon>
        <taxon>Flavobacteriales</taxon>
        <taxon>Flavobacteriaceae</taxon>
        <taxon>Lutimonas</taxon>
    </lineage>
</organism>
<comment type="caution">
    <text evidence="2">The sequence shown here is derived from an EMBL/GenBank/DDBJ whole genome shotgun (WGS) entry which is preliminary data.</text>
</comment>
<protein>
    <submittedName>
        <fullName evidence="2">DUF6090 family protein</fullName>
    </submittedName>
</protein>
<evidence type="ECO:0000256" key="1">
    <source>
        <dbReference type="SAM" id="Phobius"/>
    </source>
</evidence>
<keyword evidence="3" id="KW-1185">Reference proteome</keyword>
<proteinExistence type="predicted"/>
<keyword evidence="1" id="KW-1133">Transmembrane helix</keyword>
<reference evidence="2 3" key="1">
    <citation type="submission" date="2024-04" db="EMBL/GenBank/DDBJ databases">
        <title>whole genome sequencing of Lutimonas vermicola strain IMCC1616.</title>
        <authorList>
            <person name="Bae S.S."/>
        </authorList>
    </citation>
    <scope>NUCLEOTIDE SEQUENCE [LARGE SCALE GENOMIC DNA]</scope>
    <source>
        <strain evidence="2 3">IMCC1616</strain>
    </source>
</reference>
<dbReference type="InterPro" id="IPR045749">
    <property type="entry name" value="DUF6090"/>
</dbReference>
<dbReference type="Proteomes" id="UP001474120">
    <property type="component" value="Unassembled WGS sequence"/>
</dbReference>
<evidence type="ECO:0000313" key="2">
    <source>
        <dbReference type="EMBL" id="MEL4455271.1"/>
    </source>
</evidence>
<keyword evidence="1" id="KW-0812">Transmembrane</keyword>
<name>A0ABU9KYK2_9FLAO</name>
<sequence>MIKFFRNIRQKMLTENKFSKYLIYALGEIILVVIGILIALQINNWNQDRIEHKETKVLLSNLKLDIVANISKLKEQQNGLRQRKEWADFVLKSLKEQRVADSAMFITAITRVGWIIDYSQSFPTYNEIVSSGKLSYIKSESLKKALANYQTQVEDYWQIISSYNLGLKETERLAIGHLNGMPEGSNVENLNHAILNKEVRFNLSSIAEDTEFYKSVKHISFYTSVNIDYISSIIITKAEELENLIIYELKTYGE</sequence>
<dbReference type="EMBL" id="JBCDNA010000001">
    <property type="protein sequence ID" value="MEL4455271.1"/>
    <property type="molecule type" value="Genomic_DNA"/>
</dbReference>
<dbReference type="Pfam" id="PF19578">
    <property type="entry name" value="DUF6090"/>
    <property type="match status" value="1"/>
</dbReference>
<keyword evidence="1" id="KW-0472">Membrane</keyword>
<feature type="transmembrane region" description="Helical" evidence="1">
    <location>
        <begin position="21"/>
        <end position="40"/>
    </location>
</feature>